<reference evidence="2" key="1">
    <citation type="journal article" date="2023" name="Nat. Plants">
        <title>Single-cell RNA sequencing provides a high-resolution roadmap for understanding the multicellular compartmentation of specialized metabolism.</title>
        <authorList>
            <person name="Sun S."/>
            <person name="Shen X."/>
            <person name="Li Y."/>
            <person name="Li Y."/>
            <person name="Wang S."/>
            <person name="Li R."/>
            <person name="Zhang H."/>
            <person name="Shen G."/>
            <person name="Guo B."/>
            <person name="Wei J."/>
            <person name="Xu J."/>
            <person name="St-Pierre B."/>
            <person name="Chen S."/>
            <person name="Sun C."/>
        </authorList>
    </citation>
    <scope>NUCLEOTIDE SEQUENCE [LARGE SCALE GENOMIC DNA]</scope>
</reference>
<dbReference type="Proteomes" id="UP001060085">
    <property type="component" value="Linkage Group LG03"/>
</dbReference>
<protein>
    <submittedName>
        <fullName evidence="1">Uncharacterized protein</fullName>
    </submittedName>
</protein>
<dbReference type="EMBL" id="CM044703">
    <property type="protein sequence ID" value="KAI5672013.1"/>
    <property type="molecule type" value="Genomic_DNA"/>
</dbReference>
<sequence>MIFSTLEHILTHISLSTIIITIHLITFFFVDEIDYWLRVRFISTITSLSAIFIQGFATSGLLIQIHQSSILVPALQSEWFIIHVTTMIVGYASLLCGSLLSVVLVVITFRKNRKSQLIQQLDYWSYRVFFRDQYGLTKYGDRIRTGIQRKLGHLLLGSYSQLFTYSNKYKPARCKFSNCGIYSLSYNLDILFWG</sequence>
<keyword evidence="2" id="KW-1185">Reference proteome</keyword>
<name>A0ACC0BHE1_CATRO</name>
<proteinExistence type="predicted"/>
<evidence type="ECO:0000313" key="1">
    <source>
        <dbReference type="EMBL" id="KAI5672013.1"/>
    </source>
</evidence>
<accession>A0ACC0BHE1</accession>
<organism evidence="1 2">
    <name type="scientific">Catharanthus roseus</name>
    <name type="common">Madagascar periwinkle</name>
    <name type="synonym">Vinca rosea</name>
    <dbReference type="NCBI Taxonomy" id="4058"/>
    <lineage>
        <taxon>Eukaryota</taxon>
        <taxon>Viridiplantae</taxon>
        <taxon>Streptophyta</taxon>
        <taxon>Embryophyta</taxon>
        <taxon>Tracheophyta</taxon>
        <taxon>Spermatophyta</taxon>
        <taxon>Magnoliopsida</taxon>
        <taxon>eudicotyledons</taxon>
        <taxon>Gunneridae</taxon>
        <taxon>Pentapetalae</taxon>
        <taxon>asterids</taxon>
        <taxon>lamiids</taxon>
        <taxon>Gentianales</taxon>
        <taxon>Apocynaceae</taxon>
        <taxon>Rauvolfioideae</taxon>
        <taxon>Vinceae</taxon>
        <taxon>Catharanthinae</taxon>
        <taxon>Catharanthus</taxon>
    </lineage>
</organism>
<evidence type="ECO:0000313" key="2">
    <source>
        <dbReference type="Proteomes" id="UP001060085"/>
    </source>
</evidence>
<gene>
    <name evidence="1" type="ORF">M9H77_12377</name>
</gene>
<comment type="caution">
    <text evidence="1">The sequence shown here is derived from an EMBL/GenBank/DDBJ whole genome shotgun (WGS) entry which is preliminary data.</text>
</comment>